<dbReference type="Gene3D" id="1.10.1200.10">
    <property type="entry name" value="ACP-like"/>
    <property type="match status" value="1"/>
</dbReference>
<dbReference type="InterPro" id="IPR036736">
    <property type="entry name" value="ACP-like_sf"/>
</dbReference>
<evidence type="ECO:0000256" key="4">
    <source>
        <dbReference type="ARBA" id="ARBA00023194"/>
    </source>
</evidence>
<protein>
    <submittedName>
        <fullName evidence="6">Polyketide synthase PksN</fullName>
        <ecNumber evidence="6">2.3.1.-</ecNumber>
    </submittedName>
</protein>
<dbReference type="PROSITE" id="PS00012">
    <property type="entry name" value="PHOSPHOPANTETHEINE"/>
    <property type="match status" value="1"/>
</dbReference>
<evidence type="ECO:0000256" key="2">
    <source>
        <dbReference type="ARBA" id="ARBA00022450"/>
    </source>
</evidence>
<keyword evidence="6" id="KW-0808">Transferase</keyword>
<dbReference type="EMBL" id="CACRSQ010000002">
    <property type="protein sequence ID" value="VYS79233.1"/>
    <property type="molecule type" value="Genomic_DNA"/>
</dbReference>
<dbReference type="PANTHER" id="PTHR45527">
    <property type="entry name" value="NONRIBOSOMAL PEPTIDE SYNTHETASE"/>
    <property type="match status" value="1"/>
</dbReference>
<dbReference type="InterPro" id="IPR009081">
    <property type="entry name" value="PP-bd_ACP"/>
</dbReference>
<name>A0A6N2RDI6_9FIRM</name>
<keyword evidence="3" id="KW-0597">Phosphoprotein</keyword>
<reference evidence="6" key="1">
    <citation type="submission" date="2019-11" db="EMBL/GenBank/DDBJ databases">
        <authorList>
            <person name="Feng L."/>
        </authorList>
    </citation>
    <scope>NUCLEOTIDE SEQUENCE</scope>
    <source>
        <strain evidence="6">AcaccaeLFYP115</strain>
    </source>
</reference>
<dbReference type="AlphaFoldDB" id="A0A6N2RDI6"/>
<keyword evidence="6" id="KW-0012">Acyltransferase</keyword>
<dbReference type="PANTHER" id="PTHR45527:SF1">
    <property type="entry name" value="FATTY ACID SYNTHASE"/>
    <property type="match status" value="1"/>
</dbReference>
<accession>A0A6N2RDI6</accession>
<dbReference type="GO" id="GO:0043041">
    <property type="term" value="P:amino acid activation for nonribosomal peptide biosynthetic process"/>
    <property type="evidence" value="ECO:0007669"/>
    <property type="project" value="TreeGrafter"/>
</dbReference>
<comment type="cofactor">
    <cofactor evidence="1">
        <name>pantetheine 4'-phosphate</name>
        <dbReference type="ChEBI" id="CHEBI:47942"/>
    </cofactor>
</comment>
<dbReference type="GO" id="GO:0044550">
    <property type="term" value="P:secondary metabolite biosynthetic process"/>
    <property type="evidence" value="ECO:0007669"/>
    <property type="project" value="TreeGrafter"/>
</dbReference>
<dbReference type="RefSeq" id="WP_412107874.1">
    <property type="nucleotide sequence ID" value="NZ_JBKSXQ010000003.1"/>
</dbReference>
<dbReference type="PROSITE" id="PS50075">
    <property type="entry name" value="CARRIER"/>
    <property type="match status" value="1"/>
</dbReference>
<dbReference type="GO" id="GO:0016746">
    <property type="term" value="F:acyltransferase activity"/>
    <property type="evidence" value="ECO:0007669"/>
    <property type="project" value="UniProtKB-KW"/>
</dbReference>
<dbReference type="Pfam" id="PF00550">
    <property type="entry name" value="PP-binding"/>
    <property type="match status" value="1"/>
</dbReference>
<keyword evidence="4" id="KW-0045">Antibiotic biosynthesis</keyword>
<evidence type="ECO:0000256" key="3">
    <source>
        <dbReference type="ARBA" id="ARBA00022553"/>
    </source>
</evidence>
<gene>
    <name evidence="6" type="primary">pksN</name>
    <name evidence="6" type="ORF">ACLFYP115_00427</name>
</gene>
<dbReference type="GO" id="GO:0005737">
    <property type="term" value="C:cytoplasm"/>
    <property type="evidence" value="ECO:0007669"/>
    <property type="project" value="TreeGrafter"/>
</dbReference>
<organism evidence="6">
    <name type="scientific">Anaerostipes caccae</name>
    <dbReference type="NCBI Taxonomy" id="105841"/>
    <lineage>
        <taxon>Bacteria</taxon>
        <taxon>Bacillati</taxon>
        <taxon>Bacillota</taxon>
        <taxon>Clostridia</taxon>
        <taxon>Lachnospirales</taxon>
        <taxon>Lachnospiraceae</taxon>
        <taxon>Anaerostipes</taxon>
    </lineage>
</organism>
<dbReference type="SUPFAM" id="SSF56801">
    <property type="entry name" value="Acetyl-CoA synthetase-like"/>
    <property type="match status" value="1"/>
</dbReference>
<dbReference type="GO" id="GO:0017000">
    <property type="term" value="P:antibiotic biosynthetic process"/>
    <property type="evidence" value="ECO:0007669"/>
    <property type="project" value="UniProtKB-KW"/>
</dbReference>
<evidence type="ECO:0000313" key="6">
    <source>
        <dbReference type="EMBL" id="VYS79233.1"/>
    </source>
</evidence>
<feature type="domain" description="Carrier" evidence="5">
    <location>
        <begin position="53"/>
        <end position="128"/>
    </location>
</feature>
<dbReference type="SUPFAM" id="SSF47336">
    <property type="entry name" value="ACP-like"/>
    <property type="match status" value="1"/>
</dbReference>
<proteinExistence type="predicted"/>
<dbReference type="EC" id="2.3.1.-" evidence="6"/>
<evidence type="ECO:0000256" key="1">
    <source>
        <dbReference type="ARBA" id="ARBA00001957"/>
    </source>
</evidence>
<keyword evidence="2" id="KW-0596">Phosphopantetheine</keyword>
<dbReference type="InterPro" id="IPR020806">
    <property type="entry name" value="PKS_PP-bd"/>
</dbReference>
<dbReference type="Gene3D" id="3.30.300.30">
    <property type="match status" value="1"/>
</dbReference>
<sequence length="128" mass="14958">MLKKDLPIYMIPTEYIKTNAIPLNSNGKKDIHKILIVAEKNRKPIFKKNNNCKQLTQLQEQLLAIWREVLKIENIDINDNFFEIGGNSIQAIQITNQMTEKIGCFMDIGKLFEYPTISKIERYILEET</sequence>
<evidence type="ECO:0000259" key="5">
    <source>
        <dbReference type="PROSITE" id="PS50075"/>
    </source>
</evidence>
<dbReference type="GO" id="GO:0031177">
    <property type="term" value="F:phosphopantetheine binding"/>
    <property type="evidence" value="ECO:0007669"/>
    <property type="project" value="InterPro"/>
</dbReference>
<dbReference type="InterPro" id="IPR045851">
    <property type="entry name" value="AMP-bd_C_sf"/>
</dbReference>
<dbReference type="SMART" id="SM00823">
    <property type="entry name" value="PKS_PP"/>
    <property type="match status" value="1"/>
</dbReference>
<dbReference type="FunFam" id="1.10.1200.10:FF:000005">
    <property type="entry name" value="Nonribosomal peptide synthetase 1"/>
    <property type="match status" value="1"/>
</dbReference>
<dbReference type="InterPro" id="IPR006162">
    <property type="entry name" value="Ppantetheine_attach_site"/>
</dbReference>